<protein>
    <submittedName>
        <fullName evidence="1">Uncharacterized protein</fullName>
    </submittedName>
</protein>
<evidence type="ECO:0000313" key="2">
    <source>
        <dbReference type="Proteomes" id="UP000005254"/>
    </source>
</evidence>
<dbReference type="AlphaFoldDB" id="A0ABC7ZI46"/>
<dbReference type="EMBL" id="CP003772">
    <property type="protein sequence ID" value="AFQ03887.1"/>
    <property type="molecule type" value="Genomic_DNA"/>
</dbReference>
<organism evidence="1 2">
    <name type="scientific">Mycoplasmoides genitalium M6320</name>
    <dbReference type="NCBI Taxonomy" id="662945"/>
    <lineage>
        <taxon>Bacteria</taxon>
        <taxon>Bacillati</taxon>
        <taxon>Mycoplasmatota</taxon>
        <taxon>Mycoplasmoidales</taxon>
        <taxon>Mycoplasmoidaceae</taxon>
        <taxon>Mycoplasmoides</taxon>
    </lineage>
</organism>
<gene>
    <name evidence="1" type="ORF">CM1_00485</name>
</gene>
<accession>A0ABC7ZI46</accession>
<dbReference type="Proteomes" id="UP000005254">
    <property type="component" value="Chromosome"/>
</dbReference>
<dbReference type="KEGG" id="mgx:CM1_00485"/>
<reference evidence="1 2" key="1">
    <citation type="journal article" date="2012" name="J. Bacteriol.">
        <title>Draft Genome Sequences of Four Axenic Mycoplasma genitalium Strains Isolated from Denmark, Japan, and Australia.</title>
        <authorList>
            <person name="McGowin C.L."/>
            <person name="Ma L."/>
            <person name="Jensen J.S."/>
            <person name="Mancuso M.M."/>
            <person name="Hamasuna R."/>
            <person name="Adegboye D."/>
            <person name="Martin D.H."/>
        </authorList>
    </citation>
    <scope>NUCLEOTIDE SEQUENCE [LARGE SCALE GENOMIC DNA]</scope>
    <source>
        <strain evidence="1 2">M6320</strain>
    </source>
</reference>
<evidence type="ECO:0000313" key="1">
    <source>
        <dbReference type="EMBL" id="AFQ03887.1"/>
    </source>
</evidence>
<sequence>MNLGEVIIRSKSNQPFFIASILSSPPTKSAPASLAFFSSSVIAKILIDLPILKGKAIAPLNCCSALVVSRFKLTAISTELTNLVIAVF</sequence>
<proteinExistence type="predicted"/>
<name>A0ABC7ZI46_MYCGT</name>